<gene>
    <name evidence="8 11" type="primary">rnc</name>
    <name evidence="11" type="ORF">ACFOMD_04365</name>
</gene>
<comment type="subunit">
    <text evidence="8">Homodimer.</text>
</comment>
<keyword evidence="4 8" id="KW-0540">Nuclease</keyword>
<dbReference type="SUPFAM" id="SSF54768">
    <property type="entry name" value="dsRNA-binding domain-like"/>
    <property type="match status" value="1"/>
</dbReference>
<dbReference type="Pfam" id="PF00035">
    <property type="entry name" value="dsrm"/>
    <property type="match status" value="1"/>
</dbReference>
<dbReference type="PROSITE" id="PS50137">
    <property type="entry name" value="DS_RBD"/>
    <property type="match status" value="1"/>
</dbReference>
<dbReference type="HAMAP" id="MF_00104">
    <property type="entry name" value="RNase_III"/>
    <property type="match status" value="1"/>
</dbReference>
<evidence type="ECO:0000259" key="10">
    <source>
        <dbReference type="PROSITE" id="PS50142"/>
    </source>
</evidence>
<feature type="active site" evidence="8">
    <location>
        <position position="116"/>
    </location>
</feature>
<comment type="similarity">
    <text evidence="2">Belongs to the ribonuclease III family.</text>
</comment>
<evidence type="ECO:0000256" key="1">
    <source>
        <dbReference type="ARBA" id="ARBA00000109"/>
    </source>
</evidence>
<sequence length="221" mass="23811">MTAAADWAAGALGHAFRDPRLLDRALTHASAGKPDYERLEFLGDRVLGFVIAAWLYADLTDEAEGKLSRRFAELVSRETCAAVAREIGVVPHIILGAQARGDRAHQSENVLGDIVEAMIGALHIDGGIGVAESFVRRAWAPHMALDSRAPKHPKSALQEWANGRGLRSPEYAIVDRSGPQHAPVFRVQVTVRGHDPVTADGTNKQEAETAAAQAMLDRLTA</sequence>
<keyword evidence="12" id="KW-1185">Reference proteome</keyword>
<dbReference type="NCBIfam" id="TIGR02191">
    <property type="entry name" value="RNaseIII"/>
    <property type="match status" value="1"/>
</dbReference>
<proteinExistence type="inferred from homology"/>
<feature type="binding site" evidence="8">
    <location>
        <position position="116"/>
    </location>
    <ligand>
        <name>Mg(2+)</name>
        <dbReference type="ChEBI" id="CHEBI:18420"/>
    </ligand>
</feature>
<evidence type="ECO:0000256" key="7">
    <source>
        <dbReference type="ARBA" id="ARBA00022884"/>
    </source>
</evidence>
<dbReference type="RefSeq" id="WP_380857397.1">
    <property type="nucleotide sequence ID" value="NZ_JBHRXV010000003.1"/>
</dbReference>
<keyword evidence="7 8" id="KW-0694">RNA-binding</keyword>
<evidence type="ECO:0000256" key="5">
    <source>
        <dbReference type="ARBA" id="ARBA00022759"/>
    </source>
</evidence>
<evidence type="ECO:0000313" key="12">
    <source>
        <dbReference type="Proteomes" id="UP001595615"/>
    </source>
</evidence>
<evidence type="ECO:0000256" key="2">
    <source>
        <dbReference type="ARBA" id="ARBA00010183"/>
    </source>
</evidence>
<evidence type="ECO:0000313" key="11">
    <source>
        <dbReference type="EMBL" id="MFC3711791.1"/>
    </source>
</evidence>
<keyword evidence="6 8" id="KW-0378">Hydrolase</keyword>
<dbReference type="PROSITE" id="PS00517">
    <property type="entry name" value="RNASE_3_1"/>
    <property type="match status" value="1"/>
</dbReference>
<keyword evidence="5 8" id="KW-0255">Endonuclease</keyword>
<dbReference type="PANTHER" id="PTHR11207:SF0">
    <property type="entry name" value="RIBONUCLEASE 3"/>
    <property type="match status" value="1"/>
</dbReference>
<evidence type="ECO:0000256" key="3">
    <source>
        <dbReference type="ARBA" id="ARBA00022664"/>
    </source>
</evidence>
<evidence type="ECO:0000256" key="4">
    <source>
        <dbReference type="ARBA" id="ARBA00022722"/>
    </source>
</evidence>
<reference evidence="12" key="1">
    <citation type="journal article" date="2019" name="Int. J. Syst. Evol. Microbiol.">
        <title>The Global Catalogue of Microorganisms (GCM) 10K type strain sequencing project: providing services to taxonomists for standard genome sequencing and annotation.</title>
        <authorList>
            <consortium name="The Broad Institute Genomics Platform"/>
            <consortium name="The Broad Institute Genome Sequencing Center for Infectious Disease"/>
            <person name="Wu L."/>
            <person name="Ma J."/>
        </authorList>
    </citation>
    <scope>NUCLEOTIDE SEQUENCE [LARGE SCALE GENOMIC DNA]</scope>
    <source>
        <strain evidence="12">KCTC 42644</strain>
    </source>
</reference>
<organism evidence="11 12">
    <name type="scientific">Sphingoaurantiacus capsulatus</name>
    <dbReference type="NCBI Taxonomy" id="1771310"/>
    <lineage>
        <taxon>Bacteria</taxon>
        <taxon>Pseudomonadati</taxon>
        <taxon>Pseudomonadota</taxon>
        <taxon>Alphaproteobacteria</taxon>
        <taxon>Sphingomonadales</taxon>
        <taxon>Sphingosinicellaceae</taxon>
        <taxon>Sphingoaurantiacus</taxon>
    </lineage>
</organism>
<keyword evidence="8" id="KW-0963">Cytoplasm</keyword>
<comment type="catalytic activity">
    <reaction evidence="1 8">
        <text>Endonucleolytic cleavage to 5'-phosphomonoester.</text>
        <dbReference type="EC" id="3.1.26.3"/>
    </reaction>
</comment>
<dbReference type="InterPro" id="IPR000999">
    <property type="entry name" value="RNase_III_dom"/>
</dbReference>
<feature type="domain" description="RNase III" evidence="10">
    <location>
        <begin position="12"/>
        <end position="127"/>
    </location>
</feature>
<dbReference type="InterPro" id="IPR014720">
    <property type="entry name" value="dsRBD_dom"/>
</dbReference>
<keyword evidence="3 8" id="KW-0507">mRNA processing</keyword>
<comment type="cofactor">
    <cofactor evidence="8">
        <name>Mg(2+)</name>
        <dbReference type="ChEBI" id="CHEBI:18420"/>
    </cofactor>
</comment>
<feature type="binding site" evidence="8">
    <location>
        <position position="40"/>
    </location>
    <ligand>
        <name>Mg(2+)</name>
        <dbReference type="ChEBI" id="CHEBI:18420"/>
    </ligand>
</feature>
<dbReference type="PANTHER" id="PTHR11207">
    <property type="entry name" value="RIBONUCLEASE III"/>
    <property type="match status" value="1"/>
</dbReference>
<dbReference type="Proteomes" id="UP001595615">
    <property type="component" value="Unassembled WGS sequence"/>
</dbReference>
<dbReference type="PROSITE" id="PS50142">
    <property type="entry name" value="RNASE_3_2"/>
    <property type="match status" value="1"/>
</dbReference>
<dbReference type="CDD" id="cd00593">
    <property type="entry name" value="RIBOc"/>
    <property type="match status" value="1"/>
</dbReference>
<dbReference type="Gene3D" id="1.10.1520.10">
    <property type="entry name" value="Ribonuclease III domain"/>
    <property type="match status" value="1"/>
</dbReference>
<keyword evidence="8" id="KW-0819">tRNA processing</keyword>
<keyword evidence="8" id="KW-0699">rRNA-binding</keyword>
<evidence type="ECO:0000259" key="9">
    <source>
        <dbReference type="PROSITE" id="PS50137"/>
    </source>
</evidence>
<feature type="active site" evidence="8">
    <location>
        <position position="44"/>
    </location>
</feature>
<comment type="caution">
    <text evidence="11">The sequence shown here is derived from an EMBL/GenBank/DDBJ whole genome shotgun (WGS) entry which is preliminary data.</text>
</comment>
<dbReference type="SMART" id="SM00535">
    <property type="entry name" value="RIBOc"/>
    <property type="match status" value="1"/>
</dbReference>
<name>A0ABV7X7G3_9SPHN</name>
<keyword evidence="8" id="KW-0460">Magnesium</keyword>
<feature type="domain" description="DRBM" evidence="9">
    <location>
        <begin position="152"/>
        <end position="221"/>
    </location>
</feature>
<keyword evidence="8" id="KW-0479">Metal-binding</keyword>
<evidence type="ECO:0000256" key="8">
    <source>
        <dbReference type="HAMAP-Rule" id="MF_00104"/>
    </source>
</evidence>
<dbReference type="SUPFAM" id="SSF69065">
    <property type="entry name" value="RNase III domain-like"/>
    <property type="match status" value="1"/>
</dbReference>
<dbReference type="Pfam" id="PF14622">
    <property type="entry name" value="Ribonucleas_3_3"/>
    <property type="match status" value="1"/>
</dbReference>
<dbReference type="InterPro" id="IPR011907">
    <property type="entry name" value="RNase_III"/>
</dbReference>
<comment type="function">
    <text evidence="8">Digests double-stranded RNA. Involved in the processing of primary rRNA transcript to yield the immediate precursors to the large and small rRNAs (23S and 16S). Processes some mRNAs, and tRNAs when they are encoded in the rRNA operon. Processes pre-crRNA and tracrRNA of type II CRISPR loci if present in the organism.</text>
</comment>
<dbReference type="GO" id="GO:0004525">
    <property type="term" value="F:ribonuclease III activity"/>
    <property type="evidence" value="ECO:0007669"/>
    <property type="project" value="UniProtKB-EC"/>
</dbReference>
<dbReference type="EC" id="3.1.26.3" evidence="8"/>
<dbReference type="SMART" id="SM00358">
    <property type="entry name" value="DSRM"/>
    <property type="match status" value="1"/>
</dbReference>
<dbReference type="Gene3D" id="3.30.160.20">
    <property type="match status" value="1"/>
</dbReference>
<keyword evidence="8" id="KW-0698">rRNA processing</keyword>
<protein>
    <recommendedName>
        <fullName evidence="8">Ribonuclease 3</fullName>
        <ecNumber evidence="8">3.1.26.3</ecNumber>
    </recommendedName>
    <alternativeName>
        <fullName evidence="8">Ribonuclease III</fullName>
        <shortName evidence="8">RNase III</shortName>
    </alternativeName>
</protein>
<feature type="binding site" evidence="8">
    <location>
        <position position="113"/>
    </location>
    <ligand>
        <name>Mg(2+)</name>
        <dbReference type="ChEBI" id="CHEBI:18420"/>
    </ligand>
</feature>
<dbReference type="CDD" id="cd10845">
    <property type="entry name" value="DSRM_RNAse_III_family"/>
    <property type="match status" value="1"/>
</dbReference>
<dbReference type="InterPro" id="IPR036389">
    <property type="entry name" value="RNase_III_sf"/>
</dbReference>
<accession>A0ABV7X7G3</accession>
<comment type="subcellular location">
    <subcellularLocation>
        <location evidence="8">Cytoplasm</location>
    </subcellularLocation>
</comment>
<evidence type="ECO:0000256" key="6">
    <source>
        <dbReference type="ARBA" id="ARBA00022801"/>
    </source>
</evidence>
<dbReference type="EMBL" id="JBHRXV010000003">
    <property type="protein sequence ID" value="MFC3711791.1"/>
    <property type="molecule type" value="Genomic_DNA"/>
</dbReference>